<dbReference type="OrthoDB" id="9780560at2"/>
<accession>A0A1H0SNA7</accession>
<evidence type="ECO:0000256" key="5">
    <source>
        <dbReference type="ARBA" id="ARBA00023136"/>
    </source>
</evidence>
<feature type="transmembrane region" description="Helical" evidence="7">
    <location>
        <begin position="412"/>
        <end position="432"/>
    </location>
</feature>
<feature type="domain" description="ABC3 transporter permease C-terminal" evidence="8">
    <location>
        <begin position="272"/>
        <end position="393"/>
    </location>
</feature>
<reference evidence="11" key="1">
    <citation type="submission" date="2016-10" db="EMBL/GenBank/DDBJ databases">
        <authorList>
            <person name="Varghese N."/>
            <person name="Submissions S."/>
        </authorList>
    </citation>
    <scope>NUCLEOTIDE SEQUENCE [LARGE SCALE GENOMIC DNA]</scope>
    <source>
        <strain evidence="11">DSM 22329</strain>
    </source>
</reference>
<feature type="domain" description="MacB-like periplasmic core" evidence="9">
    <location>
        <begin position="17"/>
        <end position="237"/>
    </location>
</feature>
<feature type="transmembrane region" description="Helical" evidence="7">
    <location>
        <begin position="268"/>
        <end position="294"/>
    </location>
</feature>
<evidence type="ECO:0000256" key="2">
    <source>
        <dbReference type="ARBA" id="ARBA00022475"/>
    </source>
</evidence>
<keyword evidence="5 7" id="KW-0472">Membrane</keyword>
<dbReference type="InterPro" id="IPR050250">
    <property type="entry name" value="Macrolide_Exporter_MacB"/>
</dbReference>
<dbReference type="RefSeq" id="WP_091785788.1">
    <property type="nucleotide sequence ID" value="NZ_LT629711.1"/>
</dbReference>
<keyword evidence="4 7" id="KW-1133">Transmembrane helix</keyword>
<dbReference type="InterPro" id="IPR003838">
    <property type="entry name" value="ABC3_permease_C"/>
</dbReference>
<feature type="transmembrane region" description="Helical" evidence="7">
    <location>
        <begin position="769"/>
        <end position="792"/>
    </location>
</feature>
<dbReference type="PANTHER" id="PTHR30572:SF4">
    <property type="entry name" value="ABC TRANSPORTER PERMEASE YTRF"/>
    <property type="match status" value="1"/>
</dbReference>
<dbReference type="Pfam" id="PF02687">
    <property type="entry name" value="FtsX"/>
    <property type="match status" value="2"/>
</dbReference>
<evidence type="ECO:0000256" key="3">
    <source>
        <dbReference type="ARBA" id="ARBA00022692"/>
    </source>
</evidence>
<comment type="similarity">
    <text evidence="6">Belongs to the ABC-4 integral membrane protein family.</text>
</comment>
<dbReference type="AlphaFoldDB" id="A0A1H0SNA7"/>
<keyword evidence="3 7" id="KW-0812">Transmembrane</keyword>
<comment type="subcellular location">
    <subcellularLocation>
        <location evidence="1">Cell membrane</location>
        <topology evidence="1">Multi-pass membrane protein</topology>
    </subcellularLocation>
</comment>
<feature type="domain" description="MacB-like periplasmic core" evidence="9">
    <location>
        <begin position="493"/>
        <end position="689"/>
    </location>
</feature>
<dbReference type="Proteomes" id="UP000199077">
    <property type="component" value="Chromosome I"/>
</dbReference>
<protein>
    <submittedName>
        <fullName evidence="10">Putative ABC transport system permease protein</fullName>
    </submittedName>
</protein>
<gene>
    <name evidence="10" type="ORF">SAMN04489867_2435</name>
</gene>
<dbReference type="EMBL" id="LT629711">
    <property type="protein sequence ID" value="SDP43145.1"/>
    <property type="molecule type" value="Genomic_DNA"/>
</dbReference>
<evidence type="ECO:0000256" key="6">
    <source>
        <dbReference type="ARBA" id="ARBA00038076"/>
    </source>
</evidence>
<proteinExistence type="inferred from homology"/>
<keyword evidence="2" id="KW-1003">Cell membrane</keyword>
<dbReference type="GO" id="GO:0005886">
    <property type="term" value="C:plasma membrane"/>
    <property type="evidence" value="ECO:0007669"/>
    <property type="project" value="UniProtKB-SubCell"/>
</dbReference>
<sequence length="846" mass="87678">MLKASWKSLLGRKLRLFMSAFAIILGVSFVSGSFIFTDTLSKAFDGIVNTVGEVVVRPDTASSDFDSGPTSKTVPGSLVQTIAGLPDVARADGNVTDPTTFVVSKKGKLIGGGGPPGLGLSWNDAPTTGGDPPATIAEGRWPQKTGEIVLDTGTARRADYVVGDTVTLVTSGAQPKVTATLVGLAEFKGGTVGATLTFFDTKSAQDLYFGGKDEFSDVWVTAKDGTSAEDLAAKVQASLPKGFEAVTGASVAKEQATGINQALSFINIFLLVFAGIALFVGSFLIINTFSILVAQRSRELAMLRALGAGRRQVTRSVLFEAFVVGLVGSTIGLGMGFLLALGIQALFAQFGLDLSGSPLVFQPSTALIAYAVGMVVTMLAAYLPARRAGKMPPVAAMRDDIALPEATLHRRIWIGSVLFVIGLWNTFLGAFTPIDHSSYWVGTGVFALVMAAILTSPLVGRPVIRLLGAVYRRVFGAVGVMAEQNATRNPRRTAATASALMIGLTLVAMMSVFGASAKASVDKSINENFAADYVVSNAIGQPFSTAVTREVAAVPGVAVVSPMRYLGVSVNDDRGFAAAVDPAALGQAVPIDFTSGSLAALKPGTVLLSEERATELGVNVGTKVDTDISGTKGTATVAGIYTSTAALPNSIIVTLADADAAGVPKQDSAAFVVRSPGADAKAVEAGIEKVIADLPSVTLKNQDEFAAEQRAPIDQLLYIIYALLGLAVVIAVLGIINTLALSVIERTREIGLLRAVGLSRRQLRSMLRLESVAIALLGAVLGVALGLAAGWALQRSLADDGIDVLSIPGGQLAIFVVLAGVVGVLAALWPGRRAARLDVLKAITTE</sequence>
<evidence type="ECO:0000259" key="9">
    <source>
        <dbReference type="Pfam" id="PF12704"/>
    </source>
</evidence>
<feature type="transmembrane region" description="Helical" evidence="7">
    <location>
        <begin position="812"/>
        <end position="831"/>
    </location>
</feature>
<organism evidence="10 11">
    <name type="scientific">Pedococcus dokdonensis</name>
    <dbReference type="NCBI Taxonomy" id="443156"/>
    <lineage>
        <taxon>Bacteria</taxon>
        <taxon>Bacillati</taxon>
        <taxon>Actinomycetota</taxon>
        <taxon>Actinomycetes</taxon>
        <taxon>Micrococcales</taxon>
        <taxon>Intrasporangiaceae</taxon>
        <taxon>Pedococcus</taxon>
    </lineage>
</organism>
<dbReference type="InterPro" id="IPR025857">
    <property type="entry name" value="MacB_PCD"/>
</dbReference>
<evidence type="ECO:0000313" key="10">
    <source>
        <dbReference type="EMBL" id="SDP43145.1"/>
    </source>
</evidence>
<evidence type="ECO:0000313" key="11">
    <source>
        <dbReference type="Proteomes" id="UP000199077"/>
    </source>
</evidence>
<evidence type="ECO:0000256" key="4">
    <source>
        <dbReference type="ARBA" id="ARBA00022989"/>
    </source>
</evidence>
<keyword evidence="11" id="KW-1185">Reference proteome</keyword>
<feature type="transmembrane region" description="Helical" evidence="7">
    <location>
        <begin position="438"/>
        <end position="459"/>
    </location>
</feature>
<dbReference type="STRING" id="443156.SAMN04489867_2435"/>
<dbReference type="GO" id="GO:0022857">
    <property type="term" value="F:transmembrane transporter activity"/>
    <property type="evidence" value="ECO:0007669"/>
    <property type="project" value="TreeGrafter"/>
</dbReference>
<dbReference type="PANTHER" id="PTHR30572">
    <property type="entry name" value="MEMBRANE COMPONENT OF TRANSPORTER-RELATED"/>
    <property type="match status" value="1"/>
</dbReference>
<feature type="transmembrane region" description="Helical" evidence="7">
    <location>
        <begin position="718"/>
        <end position="744"/>
    </location>
</feature>
<dbReference type="Pfam" id="PF12704">
    <property type="entry name" value="MacB_PCD"/>
    <property type="match status" value="2"/>
</dbReference>
<evidence type="ECO:0000256" key="7">
    <source>
        <dbReference type="SAM" id="Phobius"/>
    </source>
</evidence>
<feature type="transmembrane region" description="Helical" evidence="7">
    <location>
        <begin position="317"/>
        <end position="347"/>
    </location>
</feature>
<name>A0A1H0SNA7_9MICO</name>
<feature type="transmembrane region" description="Helical" evidence="7">
    <location>
        <begin position="367"/>
        <end position="385"/>
    </location>
</feature>
<evidence type="ECO:0000259" key="8">
    <source>
        <dbReference type="Pfam" id="PF02687"/>
    </source>
</evidence>
<evidence type="ECO:0000256" key="1">
    <source>
        <dbReference type="ARBA" id="ARBA00004651"/>
    </source>
</evidence>
<feature type="domain" description="ABC3 transporter permease C-terminal" evidence="8">
    <location>
        <begin position="723"/>
        <end position="838"/>
    </location>
</feature>
<feature type="transmembrane region" description="Helical" evidence="7">
    <location>
        <begin position="494"/>
        <end position="515"/>
    </location>
</feature>